<feature type="region of interest" description="Disordered" evidence="1">
    <location>
        <begin position="141"/>
        <end position="166"/>
    </location>
</feature>
<organism evidence="3">
    <name type="scientific">Oryza punctata</name>
    <name type="common">Red rice</name>
    <dbReference type="NCBI Taxonomy" id="4537"/>
    <lineage>
        <taxon>Eukaryota</taxon>
        <taxon>Viridiplantae</taxon>
        <taxon>Streptophyta</taxon>
        <taxon>Embryophyta</taxon>
        <taxon>Tracheophyta</taxon>
        <taxon>Spermatophyta</taxon>
        <taxon>Magnoliopsida</taxon>
        <taxon>Liliopsida</taxon>
        <taxon>Poales</taxon>
        <taxon>Poaceae</taxon>
        <taxon>BOP clade</taxon>
        <taxon>Oryzoideae</taxon>
        <taxon>Oryzeae</taxon>
        <taxon>Oryzinae</taxon>
        <taxon>Oryza</taxon>
    </lineage>
</organism>
<protein>
    <submittedName>
        <fullName evidence="3">Uncharacterized protein</fullName>
    </submittedName>
</protein>
<keyword evidence="2" id="KW-1133">Transmembrane helix</keyword>
<reference evidence="3" key="1">
    <citation type="submission" date="2015-04" db="UniProtKB">
        <authorList>
            <consortium name="EnsemblPlants"/>
        </authorList>
    </citation>
    <scope>IDENTIFICATION</scope>
</reference>
<evidence type="ECO:0000313" key="3">
    <source>
        <dbReference type="EnsemblPlants" id="OPUNC12G01260.1"/>
    </source>
</evidence>
<feature type="transmembrane region" description="Helical" evidence="2">
    <location>
        <begin position="187"/>
        <end position="211"/>
    </location>
</feature>
<reference evidence="3" key="2">
    <citation type="submission" date="2018-05" db="EMBL/GenBank/DDBJ databases">
        <title>OpunRS2 (Oryza punctata Reference Sequence Version 2).</title>
        <authorList>
            <person name="Zhang J."/>
            <person name="Kudrna D."/>
            <person name="Lee S."/>
            <person name="Talag J."/>
            <person name="Welchert J."/>
            <person name="Wing R.A."/>
        </authorList>
    </citation>
    <scope>NUCLEOTIDE SEQUENCE [LARGE SCALE GENOMIC DNA]</scope>
</reference>
<proteinExistence type="predicted"/>
<keyword evidence="2" id="KW-0472">Membrane</keyword>
<dbReference type="Proteomes" id="UP000026962">
    <property type="component" value="Chromosome 12"/>
</dbReference>
<evidence type="ECO:0000313" key="4">
    <source>
        <dbReference type="Proteomes" id="UP000026962"/>
    </source>
</evidence>
<name>A0A0E0MJ17_ORYPU</name>
<dbReference type="HOGENOM" id="CLU_1252391_0_0_1"/>
<keyword evidence="4" id="KW-1185">Reference proteome</keyword>
<feature type="region of interest" description="Disordered" evidence="1">
    <location>
        <begin position="77"/>
        <end position="116"/>
    </location>
</feature>
<accession>A0A0E0MJ17</accession>
<dbReference type="EnsemblPlants" id="OPUNC12G01260.1">
    <property type="protein sequence ID" value="OPUNC12G01260.1"/>
    <property type="gene ID" value="OPUNC12G01260"/>
</dbReference>
<dbReference type="AlphaFoldDB" id="A0A0E0MJ17"/>
<sequence length="221" mass="24337">MTRCSSSSSKAEEEKEAKVAEERWRRFLFRMDRLLIRVINRVNTNSQIIRQMQANAREDLRTKGYVQALVADIENDYETYPPAPVSPPREGGTSDSSPSHRRNASPSLPASPLPPLQIRRGRTLGQKLAVPFWQQAEAKAAARGQGWRRRRQRGRGGGTGGAEQLTAASGWRRQLSAVGTKQRACQAAILAIVIGGLVAVFTVITVFLIALCNRSGGCARR</sequence>
<keyword evidence="2" id="KW-0812">Transmembrane</keyword>
<dbReference type="Gramene" id="OPUNC12G01260.1">
    <property type="protein sequence ID" value="OPUNC12G01260.1"/>
    <property type="gene ID" value="OPUNC12G01260"/>
</dbReference>
<evidence type="ECO:0000256" key="2">
    <source>
        <dbReference type="SAM" id="Phobius"/>
    </source>
</evidence>
<evidence type="ECO:0000256" key="1">
    <source>
        <dbReference type="SAM" id="MobiDB-lite"/>
    </source>
</evidence>